<feature type="region of interest" description="Disordered" evidence="1">
    <location>
        <begin position="182"/>
        <end position="204"/>
    </location>
</feature>
<dbReference type="RefSeq" id="WP_116843646.1">
    <property type="nucleotide sequence ID" value="NZ_CP031003.1"/>
</dbReference>
<protein>
    <submittedName>
        <fullName evidence="2">Phage tail protein</fullName>
    </submittedName>
</protein>
<evidence type="ECO:0000313" key="3">
    <source>
        <dbReference type="Proteomes" id="UP000257607"/>
    </source>
</evidence>
<evidence type="ECO:0000256" key="1">
    <source>
        <dbReference type="SAM" id="MobiDB-lite"/>
    </source>
</evidence>
<reference evidence="2 3" key="1">
    <citation type="submission" date="2018-07" db="EMBL/GenBank/DDBJ databases">
        <title>Lactobacillus curvatus genome sequence.</title>
        <authorList>
            <person name="Prechtl R."/>
        </authorList>
    </citation>
    <scope>NUCLEOTIDE SEQUENCE [LARGE SCALE GENOMIC DNA]</scope>
    <source>
        <strain evidence="2 3">TMW 1.1928</strain>
    </source>
</reference>
<sequence>MPNSKNVTTAKPKIGGALYTAPLGTPLPTDAITSLSEAYKDLGYISEDGLVNTNSGKSESIKAWGGKIVANPQTEKEDTFQYTLLEVTNPTVLKETYGDKNVKGDLETGITIEANSEELEDHVIVADMILKGGVLKRIVIPIGKVTEVGDITYADGDAVGYETTLSTTPDDTPKANTHYEYMQKPKTETDPAAESVQEVSAPEA</sequence>
<dbReference type="InterPro" id="IPR058154">
    <property type="entry name" value="Bxb1_TTP-like"/>
</dbReference>
<dbReference type="EMBL" id="CP031003">
    <property type="protein sequence ID" value="AXN36189.1"/>
    <property type="molecule type" value="Genomic_DNA"/>
</dbReference>
<evidence type="ECO:0000313" key="2">
    <source>
        <dbReference type="EMBL" id="AXN36189.1"/>
    </source>
</evidence>
<accession>A0A385AEQ7</accession>
<dbReference type="Pfam" id="PF25681">
    <property type="entry name" value="Phage_TTP_17"/>
    <property type="match status" value="1"/>
</dbReference>
<name>A0A385AEQ7_LATCU</name>
<dbReference type="AlphaFoldDB" id="A0A385AEQ7"/>
<organism evidence="2 3">
    <name type="scientific">Latilactobacillus curvatus</name>
    <name type="common">Lactobacillus curvatus</name>
    <dbReference type="NCBI Taxonomy" id="28038"/>
    <lineage>
        <taxon>Bacteria</taxon>
        <taxon>Bacillati</taxon>
        <taxon>Bacillota</taxon>
        <taxon>Bacilli</taxon>
        <taxon>Lactobacillales</taxon>
        <taxon>Lactobacillaceae</taxon>
        <taxon>Latilactobacillus</taxon>
    </lineage>
</organism>
<proteinExistence type="predicted"/>
<dbReference type="Proteomes" id="UP000257607">
    <property type="component" value="Chromosome"/>
</dbReference>
<gene>
    <name evidence="2" type="ORF">DT351_07325</name>
</gene>